<dbReference type="AlphaFoldDB" id="A0A3A1Z257"/>
<dbReference type="EMBL" id="NQOU01000004">
    <property type="protein sequence ID" value="RII82509.1"/>
    <property type="molecule type" value="Genomic_DNA"/>
</dbReference>
<name>A0A3A1Z257_9BURK</name>
<keyword evidence="2" id="KW-0813">Transport</keyword>
<dbReference type="InterPro" id="IPR028082">
    <property type="entry name" value="Peripla_BP_I"/>
</dbReference>
<proteinExistence type="inferred from homology"/>
<evidence type="ECO:0000256" key="3">
    <source>
        <dbReference type="ARBA" id="ARBA00022729"/>
    </source>
</evidence>
<organism evidence="8 9">
    <name type="scientific">Neopusillimonas maritima</name>
    <dbReference type="NCBI Taxonomy" id="2026239"/>
    <lineage>
        <taxon>Bacteria</taxon>
        <taxon>Pseudomonadati</taxon>
        <taxon>Pseudomonadota</taxon>
        <taxon>Betaproteobacteria</taxon>
        <taxon>Burkholderiales</taxon>
        <taxon>Alcaligenaceae</taxon>
        <taxon>Neopusillimonas</taxon>
    </lineage>
</organism>
<feature type="signal peptide" evidence="5">
    <location>
        <begin position="1"/>
        <end position="22"/>
    </location>
</feature>
<dbReference type="InterPro" id="IPR028081">
    <property type="entry name" value="Leu-bd"/>
</dbReference>
<comment type="caution">
    <text evidence="8">The sequence shown here is derived from an EMBL/GenBank/DDBJ whole genome shotgun (WGS) entry which is preliminary data.</text>
</comment>
<protein>
    <recommendedName>
        <fullName evidence="6">Leucine-binding protein domain-containing protein</fullName>
    </recommendedName>
</protein>
<evidence type="ECO:0000256" key="5">
    <source>
        <dbReference type="SAM" id="SignalP"/>
    </source>
</evidence>
<dbReference type="PRINTS" id="PR00337">
    <property type="entry name" value="LEUILEVALBP"/>
</dbReference>
<dbReference type="Pfam" id="PF13458">
    <property type="entry name" value="Peripla_BP_6"/>
    <property type="match status" value="1"/>
</dbReference>
<dbReference type="OrthoDB" id="9794826at2"/>
<evidence type="ECO:0000313" key="9">
    <source>
        <dbReference type="Proteomes" id="UP000266206"/>
    </source>
</evidence>
<comment type="similarity">
    <text evidence="1">Belongs to the leucine-binding protein family.</text>
</comment>
<dbReference type="PANTHER" id="PTHR30483:SF6">
    <property type="entry name" value="PERIPLASMIC BINDING PROTEIN OF ABC TRANSPORTER FOR NATURAL AMINO ACIDS"/>
    <property type="match status" value="1"/>
</dbReference>
<keyword evidence="10" id="KW-1185">Reference proteome</keyword>
<dbReference type="Proteomes" id="UP000266483">
    <property type="component" value="Unassembled WGS sequence"/>
</dbReference>
<evidence type="ECO:0000313" key="7">
    <source>
        <dbReference type="EMBL" id="RII82509.1"/>
    </source>
</evidence>
<dbReference type="InterPro" id="IPR051010">
    <property type="entry name" value="BCAA_transport"/>
</dbReference>
<evidence type="ECO:0000313" key="10">
    <source>
        <dbReference type="Proteomes" id="UP000266483"/>
    </source>
</evidence>
<evidence type="ECO:0000256" key="1">
    <source>
        <dbReference type="ARBA" id="ARBA00010062"/>
    </source>
</evidence>
<dbReference type="RefSeq" id="WP_119442471.1">
    <property type="nucleotide sequence ID" value="NZ_CP170494.1"/>
</dbReference>
<reference evidence="9 10" key="1">
    <citation type="submission" date="2017-08" db="EMBL/GenBank/DDBJ databases">
        <title>Pusillimonas indicus sp. nov., a member of the family Alcaligenaceae isolated from surface seawater.</title>
        <authorList>
            <person name="Li J."/>
        </authorList>
    </citation>
    <scope>NUCLEOTIDE SEQUENCE [LARGE SCALE GENOMIC DNA]</scope>
    <source>
        <strain evidence="7 10">17-4A</strain>
        <strain evidence="8 9">L52-1-41</strain>
    </source>
</reference>
<keyword evidence="3 5" id="KW-0732">Signal</keyword>
<accession>A0A3A1Z257</accession>
<evidence type="ECO:0000313" key="8">
    <source>
        <dbReference type="EMBL" id="RIY42487.1"/>
    </source>
</evidence>
<dbReference type="Proteomes" id="UP000266206">
    <property type="component" value="Unassembled WGS sequence"/>
</dbReference>
<dbReference type="EMBL" id="NQYH01000001">
    <property type="protein sequence ID" value="RIY42487.1"/>
    <property type="molecule type" value="Genomic_DNA"/>
</dbReference>
<gene>
    <name evidence="7" type="ORF">CJO09_11485</name>
    <name evidence="8" type="ORF">CJP73_03385</name>
</gene>
<feature type="domain" description="Leucine-binding protein" evidence="6">
    <location>
        <begin position="27"/>
        <end position="337"/>
    </location>
</feature>
<dbReference type="SUPFAM" id="SSF53822">
    <property type="entry name" value="Periplasmic binding protein-like I"/>
    <property type="match status" value="1"/>
</dbReference>
<dbReference type="InterPro" id="IPR000709">
    <property type="entry name" value="Leu_Ile_Val-bd"/>
</dbReference>
<keyword evidence="4" id="KW-0029">Amino-acid transport</keyword>
<sequence>MKKWRFAMLLAAALALPFGVSAADKPPIKLGTLLPQTGPLGAYGKSQQLAIELAVEDVNKAGGVNGSMIDMQFADTQMDPGQAVLMFRQFANDGVFAVIGPMTGTQWETVSPLANRMGVPALTSTAAKPGITIRPWTVRLQPPDDLFIADGFADFLRIYPDTKRIVIVADVREASGKAGADAYAALAKKHGVEVIELVEFSTRATDLSPVAIKVKSLDPDAIMVSALGHNALQLAKEFNVQGIEAPVMGNSLIWPGPFVYTVGDNGKNWHSMGFTTVNSSTGDNELNKAYVERFLERADDTMGDPANTANWSLSYDAVLLYADIMRKNNIDGNTPADKARELIKDAFVDLKTFSGIQKYEFQESGDAYIPGRVLKINPETKMWQFAD</sequence>
<evidence type="ECO:0000259" key="6">
    <source>
        <dbReference type="Pfam" id="PF13458"/>
    </source>
</evidence>
<dbReference type="PANTHER" id="PTHR30483">
    <property type="entry name" value="LEUCINE-SPECIFIC-BINDING PROTEIN"/>
    <property type="match status" value="1"/>
</dbReference>
<dbReference type="Gene3D" id="3.40.50.2300">
    <property type="match status" value="2"/>
</dbReference>
<dbReference type="GO" id="GO:0006865">
    <property type="term" value="P:amino acid transport"/>
    <property type="evidence" value="ECO:0007669"/>
    <property type="project" value="UniProtKB-KW"/>
</dbReference>
<evidence type="ECO:0000256" key="4">
    <source>
        <dbReference type="ARBA" id="ARBA00022970"/>
    </source>
</evidence>
<feature type="chain" id="PRO_5017361409" description="Leucine-binding protein domain-containing protein" evidence="5">
    <location>
        <begin position="23"/>
        <end position="387"/>
    </location>
</feature>
<evidence type="ECO:0000256" key="2">
    <source>
        <dbReference type="ARBA" id="ARBA00022448"/>
    </source>
</evidence>